<protein>
    <recommendedName>
        <fullName evidence="1">RNA-directed DNA polymerase</fullName>
        <ecNumber evidence="1">2.7.7.49</ecNumber>
    </recommendedName>
</protein>
<evidence type="ECO:0000256" key="16">
    <source>
        <dbReference type="ARBA" id="ARBA00022932"/>
    </source>
</evidence>
<dbReference type="PANTHER" id="PTHR37984">
    <property type="entry name" value="PROTEIN CBG26694"/>
    <property type="match status" value="1"/>
</dbReference>
<organism evidence="26 27">
    <name type="scientific">Armillaria ostoyae</name>
    <name type="common">Armillaria root rot fungus</name>
    <dbReference type="NCBI Taxonomy" id="47428"/>
    <lineage>
        <taxon>Eukaryota</taxon>
        <taxon>Fungi</taxon>
        <taxon>Dikarya</taxon>
        <taxon>Basidiomycota</taxon>
        <taxon>Agaricomycotina</taxon>
        <taxon>Agaricomycetes</taxon>
        <taxon>Agaricomycetidae</taxon>
        <taxon>Agaricales</taxon>
        <taxon>Marasmiineae</taxon>
        <taxon>Physalacriaceae</taxon>
        <taxon>Armillaria</taxon>
    </lineage>
</organism>
<dbReference type="Pfam" id="PF17917">
    <property type="entry name" value="RT_RNaseH"/>
    <property type="match status" value="1"/>
</dbReference>
<dbReference type="CDD" id="cd00303">
    <property type="entry name" value="retropepsin_like"/>
    <property type="match status" value="1"/>
</dbReference>
<evidence type="ECO:0000256" key="18">
    <source>
        <dbReference type="ARBA" id="ARBA00023172"/>
    </source>
</evidence>
<keyword evidence="15" id="KW-0695">RNA-directed DNA polymerase</keyword>
<feature type="domain" description="Death" evidence="22">
    <location>
        <begin position="1590"/>
        <end position="1632"/>
    </location>
</feature>
<dbReference type="FunFam" id="1.10.340.70:FF:000001">
    <property type="entry name" value="Retrovirus-related Pol polyprotein from transposon gypsy-like Protein"/>
    <property type="match status" value="1"/>
</dbReference>
<dbReference type="Gene3D" id="4.10.60.10">
    <property type="entry name" value="Zinc finger, CCHC-type"/>
    <property type="match status" value="1"/>
</dbReference>
<evidence type="ECO:0000256" key="5">
    <source>
        <dbReference type="ARBA" id="ARBA00022695"/>
    </source>
</evidence>
<keyword evidence="19" id="KW-0862">Zinc</keyword>
<dbReference type="InterPro" id="IPR023780">
    <property type="entry name" value="Chromo_domain"/>
</dbReference>
<dbReference type="SUPFAM" id="SSF52540">
    <property type="entry name" value="P-loop containing nucleoside triphosphate hydrolases"/>
    <property type="match status" value="1"/>
</dbReference>
<dbReference type="InterPro" id="IPR050951">
    <property type="entry name" value="Retrovirus_Pol_polyprotein"/>
</dbReference>
<dbReference type="PROSITE" id="PS50878">
    <property type="entry name" value="RT_POL"/>
    <property type="match status" value="1"/>
</dbReference>
<keyword evidence="2" id="KW-0507">mRNA processing</keyword>
<dbReference type="PANTHER" id="PTHR37984:SF5">
    <property type="entry name" value="PROTEIN NYNRIN-LIKE"/>
    <property type="match status" value="1"/>
</dbReference>
<feature type="region of interest" description="Disordered" evidence="20">
    <location>
        <begin position="1214"/>
        <end position="1255"/>
    </location>
</feature>
<keyword evidence="3" id="KW-0645">Protease</keyword>
<dbReference type="PROSITE" id="PS50013">
    <property type="entry name" value="CHROMO_2"/>
    <property type="match status" value="1"/>
</dbReference>
<feature type="region of interest" description="Disordered" evidence="20">
    <location>
        <begin position="1522"/>
        <end position="1551"/>
    </location>
</feature>
<evidence type="ECO:0000256" key="12">
    <source>
        <dbReference type="ARBA" id="ARBA00022842"/>
    </source>
</evidence>
<evidence type="ECO:0000256" key="13">
    <source>
        <dbReference type="ARBA" id="ARBA00022884"/>
    </source>
</evidence>
<dbReference type="InterPro" id="IPR000953">
    <property type="entry name" value="Chromo/chromo_shadow_dom"/>
</dbReference>
<dbReference type="CDD" id="cd09274">
    <property type="entry name" value="RNase_HI_RT_Ty3"/>
    <property type="match status" value="1"/>
</dbReference>
<dbReference type="Gene3D" id="2.40.50.40">
    <property type="match status" value="1"/>
</dbReference>
<evidence type="ECO:0000256" key="19">
    <source>
        <dbReference type="PROSITE-ProRule" id="PRU00047"/>
    </source>
</evidence>
<keyword evidence="14" id="KW-0229">DNA integration</keyword>
<dbReference type="Gene3D" id="3.30.70.270">
    <property type="match status" value="2"/>
</dbReference>
<dbReference type="PROSITE" id="PS50017">
    <property type="entry name" value="DEATH_DOMAIN"/>
    <property type="match status" value="1"/>
</dbReference>
<evidence type="ECO:0000256" key="7">
    <source>
        <dbReference type="ARBA" id="ARBA00022723"/>
    </source>
</evidence>
<dbReference type="FunFam" id="3.30.70.270:FF:000020">
    <property type="entry name" value="Transposon Tf2-6 polyprotein-like Protein"/>
    <property type="match status" value="1"/>
</dbReference>
<dbReference type="GO" id="GO:0007165">
    <property type="term" value="P:signal transduction"/>
    <property type="evidence" value="ECO:0007669"/>
    <property type="project" value="InterPro"/>
</dbReference>
<dbReference type="GO" id="GO:0006310">
    <property type="term" value="P:DNA recombination"/>
    <property type="evidence" value="ECO:0007669"/>
    <property type="project" value="UniProtKB-KW"/>
</dbReference>
<dbReference type="InterPro" id="IPR016197">
    <property type="entry name" value="Chromo-like_dom_sf"/>
</dbReference>
<dbReference type="Pfam" id="PF08284">
    <property type="entry name" value="RVP_2"/>
    <property type="match status" value="1"/>
</dbReference>
<dbReference type="InterPro" id="IPR056884">
    <property type="entry name" value="NPHP3-like_N"/>
</dbReference>
<feature type="compositionally biased region" description="Basic residues" evidence="20">
    <location>
        <begin position="890"/>
        <end position="906"/>
    </location>
</feature>
<keyword evidence="10" id="KW-0255">Endonuclease</keyword>
<dbReference type="InterPro" id="IPR021109">
    <property type="entry name" value="Peptidase_aspartic_dom_sf"/>
</dbReference>
<keyword evidence="8" id="KW-0677">Repeat</keyword>
<dbReference type="GO" id="GO:0004190">
    <property type="term" value="F:aspartic-type endopeptidase activity"/>
    <property type="evidence" value="ECO:0007669"/>
    <property type="project" value="UniProtKB-KW"/>
</dbReference>
<dbReference type="Pfam" id="PF00385">
    <property type="entry name" value="Chromo"/>
    <property type="match status" value="1"/>
</dbReference>
<keyword evidence="12" id="KW-0460">Magnesium</keyword>
<evidence type="ECO:0000259" key="25">
    <source>
        <dbReference type="PROSITE" id="PS50994"/>
    </source>
</evidence>
<dbReference type="EMBL" id="FUEG01000007">
    <property type="protein sequence ID" value="SJL06978.1"/>
    <property type="molecule type" value="Genomic_DNA"/>
</dbReference>
<dbReference type="InterPro" id="IPR043128">
    <property type="entry name" value="Rev_trsase/Diguanyl_cyclase"/>
</dbReference>
<sequence length="2892" mass="327975">MAEVLGLASSVTALIKNIVTAIGYVKDVKNAPKEIATFLKELKFLKIYLSAVEELIPLSTDPEEVKWLETLKKLFGPPVNAPDDAPDGPLTELTELIKELDDKLHNAPPQWKVVKKRLLWTLTKTSVEEDLQKIERFKTLIMSAVQLDATKLLHAIQDRLGNVEHTGEETLGIIKKIKMDKETAEVVKWLTSDTVDYNDVQLKTLEKCLDTTGQWLLKRPEFTSWVNRSRKSHTLWCQGGPGVGKTFLASIIINHLHSLPVVKERKALILSIFCDYKSTVEQTVENVLRSLLKPLVQDYGIFPLTKALHANQKTKHPSHDDLIKCLSEVLQCVSSHVYIVLDALDEFANDHRAYLINMIRRLLGNNIHLLVTSRPGIALDLLFEADTMLDIEASADDIKLYTMDRVSQSPCLASHIMGKDGTILREEILSKVTEKSYGIFLHSLSSQRSYVESNRMQISTDFSTSTLVAIAITALSLTCVLTTLILLKTYKHEIEQLNRRLTNYVRHLIFPTYIERPGGAFIPNPRLYPVRTRSTTPYHYVTSAFREWEGPATFPPLFESQSTGLSTPTNEQDVGQEGGRVLYEEYETIPTISDPVLPEEEIQYIVTSRLSLTIPSSPEFPFREPGIPVVIRSDSPASDSYAPHSPTASEIIIWNNATHPTQQTLTPHPRAWSPDSDDFPSDSRTRSVTPQPISDIRRTATTSRDAAAREELARLTLCNNEIERTIIRDRTATRFYERASRPQLEDETTTQYWQRQAATPIEASAINEIEEETYRQRPRPIIPIWLERYRQYRSHQMEQGLPGVSIATWMEYRARAGDHDPRRAGTRVQEYMAFQASAYTNRSDLDAFGGSADVQAVSLFNELHPFASYRTPAPYQSRFTKEPPSLISHQPRRRRHPTSPQIHHRTNYMYSGPGRVQARSGGAEAGGSGNKPDIEIVETKSDDGWGGGNEGKKPEKPAESWKPGTGFLKGEKPPDPKDPFSDSVAKDKERWSLPGAPDKFDSDTEPPNPVGAMGEDAPWIGCKPDLIRKPEPFKGEPEDVNRFLTDCQMYFQVHSAYMWLDPYRVAFASSYFEGRAKDWWTLQLADLYSTSRGKYRFPSWYAFKQAVETKFSDPGHQDKHKAAMYALRMTGTMTATEYLQELETLAKKAKLRHDTDDRGHMVTALRQGVPASYTNMIANIGTNIPVGYEQWGRRIIIMNEERLRKQALDLVGRMLQPRPPPPQNAGTPKGASGATTSSTPKKTPTGVTYGGRGQPMDIDAIKSGNCFRCGEKGHISKNCPLQSWNKGKKQEVRASTTEPTTSSKIEEVKDAAGNGWTNTLHVVNVSHPPHSILFAERNTNQTRKESHNKYAILTTDNDTHLSNVSDDEAPTGAESPNTKNDQSTLRNFGAKRHTSSLRGATQPTKVLDEKPPTIVVPIDTASQPRRTDGTWAKLKYAPCEVSSDEQTAPTERSPIATIDVESRLDGARENTARSPMDTKAIPQEVASTQAIKRGHSVVMIEVPDEEDDTSFTLQQNKVAATDADACGPSPKRKSPLMEKEAEHPIGNDTSVSKGWEAAKHVPPTVAPQEWLKPFETEWTWRAIKDAKDESSARAILLNWIHKTRAEEVVDNLLEGLRSSERFRALEWLDELHKPKRYFIRAQNSPQSLLIPVKLETLEHQKTIQAKALLDSGCTGSSIHRDVVKKYGIPVQKTASPIPVYNADGSRNKAGEITTYAELRLKIGGHSERIDLAVTDLGSKEIFLGHDWLVRHNPSINWVTGSVTFTRCQCAGNRFVLPDADPDDEWEIEEGETILAIDFEEAIEIRAVHKANELAAKANEGKEKRTFEQMIPESYRDFEDLFTKENFDDLPVRKPWDHAIELVPNAKNTLDCKVYPLNPIEQKELDKFLDENLASGRIKPSKSPMASPFFFVKKKDGTLRPVQDYRKLNEMTIKNRYPLPLISELMDKLGSAKYFTKLDIRWGYNNVRIKKDDEWKAAFRTNRGLFEPTVMFFGLTNSPATFQWMMNDIFKDLIATGKITVYLDDILIFSKTLEEHRKVTRHVLALLRKHKLFLKAEKCEFEVLETEYLGVIISEGSIRMDPVKLAGIAEWPAPTKKKELQSFLGFANFYRRFIKSYSDIVRPMTRLTGKEAWTWGTAQQLAFQQLKNRFATDIILCIPTEKGQFRVEADASEGAIGAVLSQEQDGKWRPVAFLSKALTITERNYEIYDKELLAIMLALDEWRHYLMGAAVDFEIWTDHQNLQYFHKPQKLNRRQARWVTELAEYHFTLHHKPGASNKKADLLSRRADHPQGQDDNNEITVLSPEHFRTMIMPTIDETHERIKSATRSHQKWDQGIANSLNHEKGVKERNGLLYYDQRIYVPRDSATRGEVISRCHDHIMAGHAGIEKTKELVLRDYWWPKLKKDVETYVRGCETCARTKASTQARRAPLHPNEIPSEPWTHISIDMITGLVPCKGLDAILVIVDRVSKAIIPIACKTTLSSEGWAKILCDEVYAKYGMPVTVISDRGPQFVSKFLQDLYKMLDIKGNASTAYHPQTDGQTERANQEIEKYLRIFINIQQTDWPEWLPLAAFQHNNQIHSATGKSPFFVNFGRNPRIAPDTHTHAALHTPASEEFKATMKLIHDETKAALTKAAEQMKTQYDKKKRAAITYQPGDKVWLDTTNLHLARPKKKLDDKRVGPFTILEKRGPSAYKLKLPITWKIYPVFNETLLNPYIAPTFSNQQRDPPPPPDIINDEPEYEVEAIINYKTRKVRGQKDKETGKYTTNTVTDYLVKWKGYGREEDKWTKESELDHAKEAIADYQKTIQGTVTVQAVVVKSNDLDPPTFILNSRMKDGNVQFQVQQGSDFVITAWYFEHEIPHLSELIKDYYWASREEFGEEHGPIDGYAPEEEGG</sequence>
<feature type="region of interest" description="Disordered" evidence="20">
    <location>
        <begin position="1356"/>
        <end position="1411"/>
    </location>
</feature>
<keyword evidence="9" id="KW-0064">Aspartyl protease</keyword>
<dbReference type="GO" id="GO:0004519">
    <property type="term" value="F:endonuclease activity"/>
    <property type="evidence" value="ECO:0007669"/>
    <property type="project" value="UniProtKB-KW"/>
</dbReference>
<dbReference type="GO" id="GO:0006397">
    <property type="term" value="P:mRNA processing"/>
    <property type="evidence" value="ECO:0007669"/>
    <property type="project" value="UniProtKB-KW"/>
</dbReference>
<keyword evidence="18" id="KW-0233">DNA recombination</keyword>
<evidence type="ECO:0000256" key="15">
    <source>
        <dbReference type="ARBA" id="ARBA00022918"/>
    </source>
</evidence>
<keyword evidence="5" id="KW-0548">Nucleotidyltransferase</keyword>
<feature type="compositionally biased region" description="Basic and acidic residues" evidence="20">
    <location>
        <begin position="969"/>
        <end position="991"/>
    </location>
</feature>
<evidence type="ECO:0000256" key="17">
    <source>
        <dbReference type="ARBA" id="ARBA00023125"/>
    </source>
</evidence>
<dbReference type="Proteomes" id="UP000219338">
    <property type="component" value="Unassembled WGS sequence"/>
</dbReference>
<feature type="domain" description="Chromo" evidence="21">
    <location>
        <begin position="2738"/>
        <end position="2802"/>
    </location>
</feature>
<evidence type="ECO:0000259" key="24">
    <source>
        <dbReference type="PROSITE" id="PS50878"/>
    </source>
</evidence>
<dbReference type="EC" id="2.7.7.49" evidence="1"/>
<dbReference type="GO" id="GO:0003723">
    <property type="term" value="F:RNA binding"/>
    <property type="evidence" value="ECO:0007669"/>
    <property type="project" value="UniProtKB-KW"/>
</dbReference>
<feature type="domain" description="Integrase catalytic" evidence="25">
    <location>
        <begin position="2434"/>
        <end position="2593"/>
    </location>
</feature>
<feature type="domain" description="Reverse transcriptase" evidence="24">
    <location>
        <begin position="1892"/>
        <end position="2072"/>
    </location>
</feature>
<keyword evidence="19" id="KW-0863">Zinc-finger</keyword>
<keyword evidence="4" id="KW-0808">Transferase</keyword>
<keyword evidence="6" id="KW-0540">Nuclease</keyword>
<feature type="compositionally biased region" description="Basic and acidic residues" evidence="20">
    <location>
        <begin position="1535"/>
        <end position="1545"/>
    </location>
</feature>
<feature type="compositionally biased region" description="Basic and acidic residues" evidence="20">
    <location>
        <begin position="932"/>
        <end position="943"/>
    </location>
</feature>
<dbReference type="InterPro" id="IPR041373">
    <property type="entry name" value="RT_RNaseH"/>
</dbReference>
<evidence type="ECO:0000256" key="20">
    <source>
        <dbReference type="SAM" id="MobiDB-lite"/>
    </source>
</evidence>
<keyword evidence="27" id="KW-1185">Reference proteome</keyword>
<accession>A0A284RE16</accession>
<evidence type="ECO:0000259" key="23">
    <source>
        <dbReference type="PROSITE" id="PS50158"/>
    </source>
</evidence>
<dbReference type="InterPro" id="IPR043502">
    <property type="entry name" value="DNA/RNA_pol_sf"/>
</dbReference>
<evidence type="ECO:0000313" key="26">
    <source>
        <dbReference type="EMBL" id="SJL06978.1"/>
    </source>
</evidence>
<keyword evidence="13" id="KW-0694">RNA-binding</keyword>
<feature type="compositionally biased region" description="Basic and acidic residues" evidence="20">
    <location>
        <begin position="950"/>
        <end position="959"/>
    </location>
</feature>
<dbReference type="FunFam" id="3.10.20.370:FF:000001">
    <property type="entry name" value="Retrovirus-related Pol polyprotein from transposon 17.6-like protein"/>
    <property type="match status" value="1"/>
</dbReference>
<keyword evidence="17" id="KW-0238">DNA-binding</keyword>
<dbReference type="CDD" id="cd01647">
    <property type="entry name" value="RT_LTR"/>
    <property type="match status" value="1"/>
</dbReference>
<feature type="region of interest" description="Disordered" evidence="20">
    <location>
        <begin position="874"/>
        <end position="1008"/>
    </location>
</feature>
<dbReference type="InterPro" id="IPR041588">
    <property type="entry name" value="Integrase_H2C2"/>
</dbReference>
<dbReference type="Gene3D" id="1.10.340.70">
    <property type="match status" value="1"/>
</dbReference>
<dbReference type="GO" id="GO:0015074">
    <property type="term" value="P:DNA integration"/>
    <property type="evidence" value="ECO:0007669"/>
    <property type="project" value="UniProtKB-KW"/>
</dbReference>
<name>A0A284RE16_ARMOS</name>
<dbReference type="FunFam" id="3.30.420.10:FF:000032">
    <property type="entry name" value="Retrovirus-related Pol polyprotein from transposon 297-like Protein"/>
    <property type="match status" value="1"/>
</dbReference>
<dbReference type="InterPro" id="IPR036397">
    <property type="entry name" value="RNaseH_sf"/>
</dbReference>
<dbReference type="SUPFAM" id="SSF50630">
    <property type="entry name" value="Acid proteases"/>
    <property type="match status" value="1"/>
</dbReference>
<dbReference type="InterPro" id="IPR000477">
    <property type="entry name" value="RT_dom"/>
</dbReference>
<feature type="compositionally biased region" description="Low complexity" evidence="20">
    <location>
        <begin position="1225"/>
        <end position="1245"/>
    </location>
</feature>
<dbReference type="Pfam" id="PF24626">
    <property type="entry name" value="SH3_Tf2-1"/>
    <property type="match status" value="1"/>
</dbReference>
<evidence type="ECO:0000259" key="22">
    <source>
        <dbReference type="PROSITE" id="PS50017"/>
    </source>
</evidence>
<reference evidence="27" key="1">
    <citation type="journal article" date="2017" name="Nat. Ecol. Evol.">
        <title>Genome expansion and lineage-specific genetic innovations in the forest pathogenic fungi Armillaria.</title>
        <authorList>
            <person name="Sipos G."/>
            <person name="Prasanna A.N."/>
            <person name="Walter M.C."/>
            <person name="O'Connor E."/>
            <person name="Balint B."/>
            <person name="Krizsan K."/>
            <person name="Kiss B."/>
            <person name="Hess J."/>
            <person name="Varga T."/>
            <person name="Slot J."/>
            <person name="Riley R."/>
            <person name="Boka B."/>
            <person name="Rigling D."/>
            <person name="Barry K."/>
            <person name="Lee J."/>
            <person name="Mihaltcheva S."/>
            <person name="LaButti K."/>
            <person name="Lipzen A."/>
            <person name="Waldron R."/>
            <person name="Moloney N.M."/>
            <person name="Sperisen C."/>
            <person name="Kredics L."/>
            <person name="Vagvoelgyi C."/>
            <person name="Patrignani A."/>
            <person name="Fitzpatrick D."/>
            <person name="Nagy I."/>
            <person name="Doyle S."/>
            <person name="Anderson J.B."/>
            <person name="Grigoriev I.V."/>
            <person name="Gueldener U."/>
            <person name="Muensterkoetter M."/>
            <person name="Nagy L.G."/>
        </authorList>
    </citation>
    <scope>NUCLEOTIDE SEQUENCE [LARGE SCALE GENOMIC DNA]</scope>
    <source>
        <strain evidence="27">C18/9</strain>
    </source>
</reference>
<dbReference type="InterPro" id="IPR000488">
    <property type="entry name" value="Death_dom"/>
</dbReference>
<evidence type="ECO:0000256" key="3">
    <source>
        <dbReference type="ARBA" id="ARBA00022670"/>
    </source>
</evidence>
<evidence type="ECO:0000256" key="14">
    <source>
        <dbReference type="ARBA" id="ARBA00022908"/>
    </source>
</evidence>
<evidence type="ECO:0000256" key="1">
    <source>
        <dbReference type="ARBA" id="ARBA00012493"/>
    </source>
</evidence>
<dbReference type="InterPro" id="IPR027417">
    <property type="entry name" value="P-loop_NTPase"/>
</dbReference>
<proteinExistence type="predicted"/>
<dbReference type="GO" id="GO:0006338">
    <property type="term" value="P:chromatin remodeling"/>
    <property type="evidence" value="ECO:0007669"/>
    <property type="project" value="UniProtKB-ARBA"/>
</dbReference>
<dbReference type="PROSITE" id="PS50994">
    <property type="entry name" value="INTEGRASE"/>
    <property type="match status" value="1"/>
</dbReference>
<gene>
    <name evidence="26" type="ORF">ARMOST_10320</name>
</gene>
<dbReference type="SUPFAM" id="SSF57756">
    <property type="entry name" value="Retrovirus zinc finger-like domains"/>
    <property type="match status" value="1"/>
</dbReference>
<dbReference type="GO" id="GO:0006508">
    <property type="term" value="P:proteolysis"/>
    <property type="evidence" value="ECO:0007669"/>
    <property type="project" value="UniProtKB-KW"/>
</dbReference>
<dbReference type="SUPFAM" id="SSF53098">
    <property type="entry name" value="Ribonuclease H-like"/>
    <property type="match status" value="1"/>
</dbReference>
<feature type="domain" description="CCHC-type" evidence="23">
    <location>
        <begin position="1266"/>
        <end position="1280"/>
    </location>
</feature>
<evidence type="ECO:0000256" key="6">
    <source>
        <dbReference type="ARBA" id="ARBA00022722"/>
    </source>
</evidence>
<feature type="region of interest" description="Disordered" evidence="20">
    <location>
        <begin position="661"/>
        <end position="690"/>
    </location>
</feature>
<dbReference type="Pfam" id="PF03732">
    <property type="entry name" value="Retrotrans_gag"/>
    <property type="match status" value="1"/>
</dbReference>
<dbReference type="InterPro" id="IPR056924">
    <property type="entry name" value="SH3_Tf2-1"/>
</dbReference>
<dbReference type="GO" id="GO:0008270">
    <property type="term" value="F:zinc ion binding"/>
    <property type="evidence" value="ECO:0007669"/>
    <property type="project" value="UniProtKB-KW"/>
</dbReference>
<dbReference type="InterPro" id="IPR036875">
    <property type="entry name" value="Znf_CCHC_sf"/>
</dbReference>
<dbReference type="SMART" id="SM00298">
    <property type="entry name" value="CHROMO"/>
    <property type="match status" value="1"/>
</dbReference>
<dbReference type="GO" id="GO:0005634">
    <property type="term" value="C:nucleus"/>
    <property type="evidence" value="ECO:0007669"/>
    <property type="project" value="UniProtKB-ARBA"/>
</dbReference>
<dbReference type="Pfam" id="PF00098">
    <property type="entry name" value="zf-CCHC"/>
    <property type="match status" value="1"/>
</dbReference>
<dbReference type="InterPro" id="IPR012337">
    <property type="entry name" value="RNaseH-like_sf"/>
</dbReference>
<evidence type="ECO:0000256" key="10">
    <source>
        <dbReference type="ARBA" id="ARBA00022759"/>
    </source>
</evidence>
<evidence type="ECO:0000259" key="21">
    <source>
        <dbReference type="PROSITE" id="PS50013"/>
    </source>
</evidence>
<dbReference type="SUPFAM" id="SSF54160">
    <property type="entry name" value="Chromo domain-like"/>
    <property type="match status" value="1"/>
</dbReference>
<dbReference type="Pfam" id="PF17921">
    <property type="entry name" value="Integrase_H2C2"/>
    <property type="match status" value="1"/>
</dbReference>
<dbReference type="PROSITE" id="PS50158">
    <property type="entry name" value="ZF_CCHC"/>
    <property type="match status" value="1"/>
</dbReference>
<dbReference type="GO" id="GO:0003887">
    <property type="term" value="F:DNA-directed DNA polymerase activity"/>
    <property type="evidence" value="ECO:0007669"/>
    <property type="project" value="UniProtKB-KW"/>
</dbReference>
<dbReference type="GO" id="GO:0003677">
    <property type="term" value="F:DNA binding"/>
    <property type="evidence" value="ECO:0007669"/>
    <property type="project" value="UniProtKB-KW"/>
</dbReference>
<dbReference type="InterPro" id="IPR001878">
    <property type="entry name" value="Znf_CCHC"/>
</dbReference>
<feature type="compositionally biased region" description="Polar residues" evidence="20">
    <location>
        <begin position="1374"/>
        <end position="1386"/>
    </location>
</feature>
<dbReference type="Pfam" id="PF00078">
    <property type="entry name" value="RVT_1"/>
    <property type="match status" value="1"/>
</dbReference>
<dbReference type="Gene3D" id="2.40.70.10">
    <property type="entry name" value="Acid Proteases"/>
    <property type="match status" value="1"/>
</dbReference>
<dbReference type="CDD" id="cd00024">
    <property type="entry name" value="CD_CSD"/>
    <property type="match status" value="1"/>
</dbReference>
<dbReference type="Gene3D" id="3.30.420.10">
    <property type="entry name" value="Ribonuclease H-like superfamily/Ribonuclease H"/>
    <property type="match status" value="1"/>
</dbReference>
<keyword evidence="11" id="KW-0378">Hydrolase</keyword>
<dbReference type="Pfam" id="PF24883">
    <property type="entry name" value="NPHP3_N"/>
    <property type="match status" value="1"/>
</dbReference>
<keyword evidence="16" id="KW-0239">DNA-directed DNA polymerase</keyword>
<dbReference type="SMART" id="SM00343">
    <property type="entry name" value="ZnF_C2HC"/>
    <property type="match status" value="1"/>
</dbReference>
<dbReference type="GO" id="GO:0003964">
    <property type="term" value="F:RNA-directed DNA polymerase activity"/>
    <property type="evidence" value="ECO:0007669"/>
    <property type="project" value="UniProtKB-KW"/>
</dbReference>
<dbReference type="SUPFAM" id="SSF56672">
    <property type="entry name" value="DNA/RNA polymerases"/>
    <property type="match status" value="1"/>
</dbReference>
<evidence type="ECO:0000256" key="2">
    <source>
        <dbReference type="ARBA" id="ARBA00022664"/>
    </source>
</evidence>
<keyword evidence="7" id="KW-0479">Metal-binding</keyword>
<evidence type="ECO:0000256" key="8">
    <source>
        <dbReference type="ARBA" id="ARBA00022737"/>
    </source>
</evidence>
<evidence type="ECO:0000256" key="9">
    <source>
        <dbReference type="ARBA" id="ARBA00022750"/>
    </source>
</evidence>
<evidence type="ECO:0000256" key="4">
    <source>
        <dbReference type="ARBA" id="ARBA00022679"/>
    </source>
</evidence>
<dbReference type="Gene3D" id="3.10.10.10">
    <property type="entry name" value="HIV Type 1 Reverse Transcriptase, subunit A, domain 1"/>
    <property type="match status" value="1"/>
</dbReference>
<dbReference type="InterPro" id="IPR001584">
    <property type="entry name" value="Integrase_cat-core"/>
</dbReference>
<dbReference type="STRING" id="47428.A0A284RE16"/>
<evidence type="ECO:0000256" key="11">
    <source>
        <dbReference type="ARBA" id="ARBA00022801"/>
    </source>
</evidence>
<evidence type="ECO:0000313" key="27">
    <source>
        <dbReference type="Proteomes" id="UP000219338"/>
    </source>
</evidence>
<dbReference type="InterPro" id="IPR005162">
    <property type="entry name" value="Retrotrans_gag_dom"/>
</dbReference>
<dbReference type="OrthoDB" id="195446at2759"/>
<dbReference type="Gene3D" id="3.40.50.300">
    <property type="entry name" value="P-loop containing nucleotide triphosphate hydrolases"/>
    <property type="match status" value="1"/>
</dbReference>